<evidence type="ECO:0000256" key="1">
    <source>
        <dbReference type="SAM" id="Coils"/>
    </source>
</evidence>
<evidence type="ECO:0000313" key="4">
    <source>
        <dbReference type="Proteomes" id="UP001225646"/>
    </source>
</evidence>
<dbReference type="Proteomes" id="UP001225646">
    <property type="component" value="Unassembled WGS sequence"/>
</dbReference>
<accession>A0ABT9VLC7</accession>
<dbReference type="InterPro" id="IPR046118">
    <property type="entry name" value="DUF6115"/>
</dbReference>
<keyword evidence="2" id="KW-0812">Transmembrane</keyword>
<keyword evidence="4" id="KW-1185">Reference proteome</keyword>
<keyword evidence="2" id="KW-0472">Membrane</keyword>
<keyword evidence="3" id="KW-0132">Cell division</keyword>
<dbReference type="Pfam" id="PF19610">
    <property type="entry name" value="DUF6115"/>
    <property type="match status" value="1"/>
</dbReference>
<feature type="coiled-coil region" evidence="1">
    <location>
        <begin position="30"/>
        <end position="61"/>
    </location>
</feature>
<keyword evidence="2" id="KW-1133">Transmembrane helix</keyword>
<protein>
    <submittedName>
        <fullName evidence="3">Cell division protein YceG involved in septum cleavage</fullName>
    </submittedName>
</protein>
<proteinExistence type="predicted"/>
<keyword evidence="1" id="KW-0175">Coiled coil</keyword>
<dbReference type="RefSeq" id="WP_419151357.1">
    <property type="nucleotide sequence ID" value="NZ_JAUSTR010000001.1"/>
</dbReference>
<feature type="transmembrane region" description="Helical" evidence="2">
    <location>
        <begin position="6"/>
        <end position="24"/>
    </location>
</feature>
<dbReference type="GO" id="GO:0051301">
    <property type="term" value="P:cell division"/>
    <property type="evidence" value="ECO:0007669"/>
    <property type="project" value="UniProtKB-KW"/>
</dbReference>
<keyword evidence="3" id="KW-0131">Cell cycle</keyword>
<dbReference type="EMBL" id="JAUSTR010000001">
    <property type="protein sequence ID" value="MDQ0161761.1"/>
    <property type="molecule type" value="Genomic_DNA"/>
</dbReference>
<comment type="caution">
    <text evidence="3">The sequence shown here is derived from an EMBL/GenBank/DDBJ whole genome shotgun (WGS) entry which is preliminary data.</text>
</comment>
<reference evidence="3 4" key="1">
    <citation type="submission" date="2023-07" db="EMBL/GenBank/DDBJ databases">
        <title>Genomic Encyclopedia of Type Strains, Phase IV (KMG-IV): sequencing the most valuable type-strain genomes for metagenomic binning, comparative biology and taxonomic classification.</title>
        <authorList>
            <person name="Goeker M."/>
        </authorList>
    </citation>
    <scope>NUCLEOTIDE SEQUENCE [LARGE SCALE GENOMIC DNA]</scope>
    <source>
        <strain evidence="3 4">DSM 19092</strain>
    </source>
</reference>
<name>A0ABT9VLC7_9BACI</name>
<sequence>MSTVILFISFLLHFVTFYLIIILFTKYRTIKQHEESQRKLLQEAEDALSLFLIEMKDENEKFLMQLQAKLGDQSESIMSHTSSHRTDEHDEQDVPKHLENLLQSKEDIIDMEEGNQEEDLRTKAFQLKKEGYTLEEIAKKLNVGKTEIELFIKFNENDGFPS</sequence>
<gene>
    <name evidence="3" type="ORF">J2S06_000831</name>
</gene>
<evidence type="ECO:0000313" key="3">
    <source>
        <dbReference type="EMBL" id="MDQ0161761.1"/>
    </source>
</evidence>
<organism evidence="3 4">
    <name type="scientific">Aeribacillus alveayuensis</name>
    <dbReference type="NCBI Taxonomy" id="279215"/>
    <lineage>
        <taxon>Bacteria</taxon>
        <taxon>Bacillati</taxon>
        <taxon>Bacillota</taxon>
        <taxon>Bacilli</taxon>
        <taxon>Bacillales</taxon>
        <taxon>Bacillaceae</taxon>
        <taxon>Aeribacillus</taxon>
    </lineage>
</organism>
<evidence type="ECO:0000256" key="2">
    <source>
        <dbReference type="SAM" id="Phobius"/>
    </source>
</evidence>